<evidence type="ECO:0000313" key="2">
    <source>
        <dbReference type="EMBL" id="KIW64236.1"/>
    </source>
</evidence>
<proteinExistence type="predicted"/>
<reference evidence="2 3" key="1">
    <citation type="submission" date="2015-01" db="EMBL/GenBank/DDBJ databases">
        <title>The Genome Sequence of Capronia semiimmersa CBS27337.</title>
        <authorList>
            <consortium name="The Broad Institute Genomics Platform"/>
            <person name="Cuomo C."/>
            <person name="de Hoog S."/>
            <person name="Gorbushina A."/>
            <person name="Stielow B."/>
            <person name="Teixiera M."/>
            <person name="Abouelleil A."/>
            <person name="Chapman S.B."/>
            <person name="Priest M."/>
            <person name="Young S.K."/>
            <person name="Wortman J."/>
            <person name="Nusbaum C."/>
            <person name="Birren B."/>
        </authorList>
    </citation>
    <scope>NUCLEOTIDE SEQUENCE [LARGE SCALE GENOMIC DNA]</scope>
    <source>
        <strain evidence="2 3">CBS 27337</strain>
    </source>
</reference>
<evidence type="ECO:0000256" key="1">
    <source>
        <dbReference type="SAM" id="MobiDB-lite"/>
    </source>
</evidence>
<dbReference type="STRING" id="5601.A0A0D2CGE6"/>
<keyword evidence="3" id="KW-1185">Reference proteome</keyword>
<dbReference type="AlphaFoldDB" id="A0A0D2CGE6"/>
<dbReference type="Proteomes" id="UP000054266">
    <property type="component" value="Unassembled WGS sequence"/>
</dbReference>
<dbReference type="HOGENOM" id="CLU_372154_0_0_1"/>
<dbReference type="EMBL" id="KN846961">
    <property type="protein sequence ID" value="KIW64236.1"/>
    <property type="molecule type" value="Genomic_DNA"/>
</dbReference>
<organism evidence="2 3">
    <name type="scientific">Phialophora macrospora</name>
    <dbReference type="NCBI Taxonomy" id="1851006"/>
    <lineage>
        <taxon>Eukaryota</taxon>
        <taxon>Fungi</taxon>
        <taxon>Dikarya</taxon>
        <taxon>Ascomycota</taxon>
        <taxon>Pezizomycotina</taxon>
        <taxon>Eurotiomycetes</taxon>
        <taxon>Chaetothyriomycetidae</taxon>
        <taxon>Chaetothyriales</taxon>
        <taxon>Herpotrichiellaceae</taxon>
        <taxon>Phialophora</taxon>
    </lineage>
</organism>
<feature type="compositionally biased region" description="Acidic residues" evidence="1">
    <location>
        <begin position="56"/>
        <end position="70"/>
    </location>
</feature>
<protein>
    <submittedName>
        <fullName evidence="2">Uncharacterized protein</fullName>
    </submittedName>
</protein>
<accession>A0A0D2CGE6</accession>
<feature type="region of interest" description="Disordered" evidence="1">
    <location>
        <begin position="1"/>
        <end position="70"/>
    </location>
</feature>
<gene>
    <name evidence="2" type="ORF">PV04_09183</name>
</gene>
<sequence length="769" mass="86147">MPPPDPDQPSLDGSWASLAGDESSNEDDLQSEHTDVGSLLDVHSSDDVHSVTDGVTTDDAESTDEEDLGDTLTEELDRGHILGPYIRHELPVHSLPSDIRQSQHPRENNVQEIIPLRRNTFTTSKELTEAEVQALPLFRRNAAESTKYFRVIEMPVLEDGLDLDKHNHFKVLLLGRQVEQFRPEIQRKVGDALVTRVATPSYTVPTSVTRFLLVPNTFGPGAEPDFADLVAIDKQIDFDCYDLVTASRDPGQQSELTLANSQTGTELISKRSGSAFVVDNPRWTVPDLAIICVHLSDEDFMDLDSFRLITFVERHHIPHILIRMNRGWQGQYGGAVTAHSLHETIEPQHKQPQYKPSSLLPVDMAAFLNLDSAQLNRHIAHVVSTAERARFREMDDQISLAKKAEEKSTTISDRLPRLNASILKNVLMVLWVIGVYLFLGYQLWPVLSGLSSGVIGREVVSSISAEQLVPTTTGRPGPLSTSYNSGQESKAVQLILDPSSTRVRPAPAEDKARFQIGIAGGNQLLVKLPKVALSHKGRSKLTVELRRNKQIVPAAVQELFEGVVMVQLLPHDAYGDIEVNLTMSRPELTEIVNVAFGDWYQLLERYHLRDLLSTLDGHVQAKVSNISTTLQYIGRSLVSDRFRTLSRLAQERLHQRSSQKGIHSKNLVDLKMAVLEYKIHRKWQDLNDRMIQRKKDCFTQGKMLVDSLSTKYSDARSRIVDIIESANQWRLRPTLDHTAVVGKLETARARAYHIVSSAARKLRARVEGA</sequence>
<name>A0A0D2CGE6_9EURO</name>
<evidence type="ECO:0000313" key="3">
    <source>
        <dbReference type="Proteomes" id="UP000054266"/>
    </source>
</evidence>